<dbReference type="Proteomes" id="UP000812966">
    <property type="component" value="Unassembled WGS sequence"/>
</dbReference>
<feature type="region of interest" description="Disordered" evidence="3">
    <location>
        <begin position="1"/>
        <end position="58"/>
    </location>
</feature>
<evidence type="ECO:0000256" key="3">
    <source>
        <dbReference type="SAM" id="MobiDB-lite"/>
    </source>
</evidence>
<feature type="region of interest" description="Disordered" evidence="3">
    <location>
        <begin position="779"/>
        <end position="803"/>
    </location>
</feature>
<evidence type="ECO:0000313" key="5">
    <source>
        <dbReference type="Proteomes" id="UP000812966"/>
    </source>
</evidence>
<dbReference type="PROSITE" id="PS50005">
    <property type="entry name" value="TPR"/>
    <property type="match status" value="1"/>
</dbReference>
<feature type="compositionally biased region" description="Basic residues" evidence="3">
    <location>
        <begin position="214"/>
        <end position="223"/>
    </location>
</feature>
<organism evidence="4 5">
    <name type="scientific">Filobasidium floriforme</name>
    <dbReference type="NCBI Taxonomy" id="5210"/>
    <lineage>
        <taxon>Eukaryota</taxon>
        <taxon>Fungi</taxon>
        <taxon>Dikarya</taxon>
        <taxon>Basidiomycota</taxon>
        <taxon>Agaricomycotina</taxon>
        <taxon>Tremellomycetes</taxon>
        <taxon>Filobasidiales</taxon>
        <taxon>Filobasidiaceae</taxon>
        <taxon>Filobasidium</taxon>
    </lineage>
</organism>
<accession>A0A8K0NN95</accession>
<evidence type="ECO:0008006" key="6">
    <source>
        <dbReference type="Google" id="ProtNLM"/>
    </source>
</evidence>
<dbReference type="PANTHER" id="PTHR46423">
    <property type="entry name" value="RNA POLYMERASE II-ASSOCIATED PROTEIN 3"/>
    <property type="match status" value="1"/>
</dbReference>
<protein>
    <recommendedName>
        <fullName evidence="6">C3H1-type domain-containing protein</fullName>
    </recommendedName>
</protein>
<evidence type="ECO:0000256" key="1">
    <source>
        <dbReference type="ARBA" id="ARBA00022803"/>
    </source>
</evidence>
<feature type="repeat" description="TPR" evidence="2">
    <location>
        <begin position="438"/>
        <end position="471"/>
    </location>
</feature>
<dbReference type="OrthoDB" id="2588795at2759"/>
<keyword evidence="5" id="KW-1185">Reference proteome</keyword>
<dbReference type="SMART" id="SM00028">
    <property type="entry name" value="TPR"/>
    <property type="match status" value="2"/>
</dbReference>
<dbReference type="GO" id="GO:0101031">
    <property type="term" value="C:protein folding chaperone complex"/>
    <property type="evidence" value="ECO:0007669"/>
    <property type="project" value="TreeGrafter"/>
</dbReference>
<dbReference type="SUPFAM" id="SSF48452">
    <property type="entry name" value="TPR-like"/>
    <property type="match status" value="1"/>
</dbReference>
<dbReference type="InterPro" id="IPR011990">
    <property type="entry name" value="TPR-like_helical_dom_sf"/>
</dbReference>
<dbReference type="PANTHER" id="PTHR46423:SF1">
    <property type="entry name" value="RNA POLYMERASE II-ASSOCIATED PROTEIN 3"/>
    <property type="match status" value="1"/>
</dbReference>
<dbReference type="InterPro" id="IPR051966">
    <property type="entry name" value="RPAP3"/>
</dbReference>
<sequence>MPTQTAKPKAKSPMPPGKPTSPSTTSNAPPEKASTTSTAKPAAKKDVNSNKPTPEESRRAFKQFQKGKGRAHDVLGHAHSCAKCNHAAELANAVMDPTRPPTMSPDCILYTHPTAYIPARAPRCFCSKEPSPSLQNTYATLHDLFIRRLKLHDLPIVFYEEVAELEKQMIPEMMRDAMLGKAYIGPSNSFAPELSYGYEGDPNGVGNGGVGGRTPRKRRRHPFRVSDYPDPEARLEMRIELLRAVKGLSKELLFDSTAPLVLEELAYCGDVHGYSSLTHGPPCACVLNLCRPCLKVLASRLIPNTTPRPLPRSPPDSAFLLYSARALKAQYLSKETAAAMERSDWEEDLKACQRRTGDVLWQMAMEIDLVKASREVIGVMERAYDEDFYQGLLPLYKPEPGFEKESFKPVRNINQINHYLDQVGEDFEDELQAKREKAEREKEKGNNAFKRGMFQRAAKHFSNAMELDPCEVVYPLNRSLPLIKMRKYRTAERDCTFCIHVNPKNTKALYRRALARKGLGHLVEAEIDLNMVLVLEPTNQASINELEEIRQILCQTAGSSAGNTVAMMKQIPMVVDSATAIAERQDSETYWKERLATTVNPDESLHRGKTGYPCAAYNLNKDGCPAGANCFDSHAPDQYSLRVNAFNRNVCTNNLLGRSCIPEDYDEEDEDEEPYICPYMHAETEDEKKVVWSEMQDLADKLHTDMSIDKTMTQKGFMDAMRAGVMAGQINPMNGSASISIPPEIQRILQDGMQSILERSVKDGPAQFDLEQMSISFDLPIRASKGPQPRAMKKQGTAKNGKK</sequence>
<feature type="compositionally biased region" description="Gly residues" evidence="3">
    <location>
        <begin position="203"/>
        <end position="212"/>
    </location>
</feature>
<feature type="compositionally biased region" description="Basic and acidic residues" evidence="3">
    <location>
        <begin position="43"/>
        <end position="58"/>
    </location>
</feature>
<proteinExistence type="predicted"/>
<gene>
    <name evidence="4" type="ORF">FFLO_06025</name>
</gene>
<evidence type="ECO:0000313" key="4">
    <source>
        <dbReference type="EMBL" id="KAG7528632.1"/>
    </source>
</evidence>
<reference evidence="4" key="1">
    <citation type="submission" date="2020-04" db="EMBL/GenBank/DDBJ databases">
        <title>Analysis of mating type loci in Filobasidium floriforme.</title>
        <authorList>
            <person name="Nowrousian M."/>
        </authorList>
    </citation>
    <scope>NUCLEOTIDE SEQUENCE</scope>
    <source>
        <strain evidence="4">CBS 6242</strain>
    </source>
</reference>
<name>A0A8K0NN95_9TREE</name>
<feature type="compositionally biased region" description="Low complexity" evidence="3">
    <location>
        <begin position="20"/>
        <end position="41"/>
    </location>
</feature>
<feature type="region of interest" description="Disordered" evidence="3">
    <location>
        <begin position="202"/>
        <end position="227"/>
    </location>
</feature>
<dbReference type="EMBL" id="JABELV010000174">
    <property type="protein sequence ID" value="KAG7528632.1"/>
    <property type="molecule type" value="Genomic_DNA"/>
</dbReference>
<dbReference type="AlphaFoldDB" id="A0A8K0NN95"/>
<evidence type="ECO:0000256" key="2">
    <source>
        <dbReference type="PROSITE-ProRule" id="PRU00339"/>
    </source>
</evidence>
<keyword evidence="1 2" id="KW-0802">TPR repeat</keyword>
<dbReference type="Gene3D" id="1.25.40.10">
    <property type="entry name" value="Tetratricopeptide repeat domain"/>
    <property type="match status" value="1"/>
</dbReference>
<dbReference type="InterPro" id="IPR019734">
    <property type="entry name" value="TPR_rpt"/>
</dbReference>
<comment type="caution">
    <text evidence="4">The sequence shown here is derived from an EMBL/GenBank/DDBJ whole genome shotgun (WGS) entry which is preliminary data.</text>
</comment>